<reference evidence="1 2" key="1">
    <citation type="journal article" date="2019" name="Nat. Ecol. Evol.">
        <title>Megaphylogeny resolves global patterns of mushroom evolution.</title>
        <authorList>
            <person name="Varga T."/>
            <person name="Krizsan K."/>
            <person name="Foldi C."/>
            <person name="Dima B."/>
            <person name="Sanchez-Garcia M."/>
            <person name="Sanchez-Ramirez S."/>
            <person name="Szollosi G.J."/>
            <person name="Szarkandi J.G."/>
            <person name="Papp V."/>
            <person name="Albert L."/>
            <person name="Andreopoulos W."/>
            <person name="Angelini C."/>
            <person name="Antonin V."/>
            <person name="Barry K.W."/>
            <person name="Bougher N.L."/>
            <person name="Buchanan P."/>
            <person name="Buyck B."/>
            <person name="Bense V."/>
            <person name="Catcheside P."/>
            <person name="Chovatia M."/>
            <person name="Cooper J."/>
            <person name="Damon W."/>
            <person name="Desjardin D."/>
            <person name="Finy P."/>
            <person name="Geml J."/>
            <person name="Haridas S."/>
            <person name="Hughes K."/>
            <person name="Justo A."/>
            <person name="Karasinski D."/>
            <person name="Kautmanova I."/>
            <person name="Kiss B."/>
            <person name="Kocsube S."/>
            <person name="Kotiranta H."/>
            <person name="LaButti K.M."/>
            <person name="Lechner B.E."/>
            <person name="Liimatainen K."/>
            <person name="Lipzen A."/>
            <person name="Lukacs Z."/>
            <person name="Mihaltcheva S."/>
            <person name="Morgado L.N."/>
            <person name="Niskanen T."/>
            <person name="Noordeloos M.E."/>
            <person name="Ohm R.A."/>
            <person name="Ortiz-Santana B."/>
            <person name="Ovrebo C."/>
            <person name="Racz N."/>
            <person name="Riley R."/>
            <person name="Savchenko A."/>
            <person name="Shiryaev A."/>
            <person name="Soop K."/>
            <person name="Spirin V."/>
            <person name="Szebenyi C."/>
            <person name="Tomsovsky M."/>
            <person name="Tulloss R.E."/>
            <person name="Uehling J."/>
            <person name="Grigoriev I.V."/>
            <person name="Vagvolgyi C."/>
            <person name="Papp T."/>
            <person name="Martin F.M."/>
            <person name="Miettinen O."/>
            <person name="Hibbett D.S."/>
            <person name="Nagy L.G."/>
        </authorList>
    </citation>
    <scope>NUCLEOTIDE SEQUENCE [LARGE SCALE GENOMIC DNA]</scope>
    <source>
        <strain evidence="1 2">FP101781</strain>
    </source>
</reference>
<dbReference type="Gene3D" id="3.80.10.10">
    <property type="entry name" value="Ribonuclease Inhibitor"/>
    <property type="match status" value="1"/>
</dbReference>
<dbReference type="EMBL" id="QPFP01000309">
    <property type="protein sequence ID" value="TEB17258.1"/>
    <property type="molecule type" value="Genomic_DNA"/>
</dbReference>
<dbReference type="SUPFAM" id="SSF52047">
    <property type="entry name" value="RNI-like"/>
    <property type="match status" value="1"/>
</dbReference>
<evidence type="ECO:0000313" key="1">
    <source>
        <dbReference type="EMBL" id="TEB17258.1"/>
    </source>
</evidence>
<dbReference type="OrthoDB" id="2269034at2759"/>
<dbReference type="Proteomes" id="UP000298030">
    <property type="component" value="Unassembled WGS sequence"/>
</dbReference>
<sequence length="505" mass="57735">MSASPIQHLPNDVLQEIFLWCLPVPTWKTTLIPSEAPVLLTHVCQRWRQVSWDFPVLWATLRWDVQRIHVTGMMVETLAVAVSRARLHPLNLQLVLRTRTWNEDEERTDGFYPIPNIMSALLAPTTSSLTRLVLRGIPLSQMHALSPNSFPSLVDLVLRLPGTDMNRFPWSAKGPLNTFSDAPSLRRVCLSTSLSVDRSEPESHVSQHIVLPWHQLTHFLDFDAPDEPLSSSLSLHLPEFSNLQYLFATLGELDVGRQGFQHWSDTRPARLNKLRSLTLYFWGCDEGEVGYTPFIDAFEFPNLKALRLDGAEFNFDDDSLDIWWPAELADRFISKLSSLQYLTYLSLCVSSIAPDTLRRVLLATPHVTTLDAFVYENYENFFEGITWGVDKLLPKLETLLLELDNSVAIDDGEGDTIDPDAFHLFLQSRVCNVECPSFRKIVVYSGYEDALEDDVYFIQLALQFVPEGLVFERRLVSEERASRANHLWMERDPELHDWPELAAAQ</sequence>
<name>A0A4Y7S7W4_COPMI</name>
<organism evidence="1 2">
    <name type="scientific">Coprinellus micaceus</name>
    <name type="common">Glistening ink-cap mushroom</name>
    <name type="synonym">Coprinus micaceus</name>
    <dbReference type="NCBI Taxonomy" id="71717"/>
    <lineage>
        <taxon>Eukaryota</taxon>
        <taxon>Fungi</taxon>
        <taxon>Dikarya</taxon>
        <taxon>Basidiomycota</taxon>
        <taxon>Agaricomycotina</taxon>
        <taxon>Agaricomycetes</taxon>
        <taxon>Agaricomycetidae</taxon>
        <taxon>Agaricales</taxon>
        <taxon>Agaricineae</taxon>
        <taxon>Psathyrellaceae</taxon>
        <taxon>Coprinellus</taxon>
    </lineage>
</organism>
<evidence type="ECO:0000313" key="2">
    <source>
        <dbReference type="Proteomes" id="UP000298030"/>
    </source>
</evidence>
<protein>
    <submittedName>
        <fullName evidence="1">Uncharacterized protein</fullName>
    </submittedName>
</protein>
<proteinExistence type="predicted"/>
<accession>A0A4Y7S7W4</accession>
<dbReference type="InterPro" id="IPR032675">
    <property type="entry name" value="LRR_dom_sf"/>
</dbReference>
<keyword evidence="2" id="KW-1185">Reference proteome</keyword>
<gene>
    <name evidence="1" type="ORF">FA13DRAFT_1822518</name>
</gene>
<comment type="caution">
    <text evidence="1">The sequence shown here is derived from an EMBL/GenBank/DDBJ whole genome shotgun (WGS) entry which is preliminary data.</text>
</comment>
<dbReference type="AlphaFoldDB" id="A0A4Y7S7W4"/>